<evidence type="ECO:0000313" key="2">
    <source>
        <dbReference type="EMBL" id="CAB4169945.1"/>
    </source>
</evidence>
<evidence type="ECO:0000313" key="1">
    <source>
        <dbReference type="EMBL" id="CAB4149561.1"/>
    </source>
</evidence>
<evidence type="ECO:0000313" key="6">
    <source>
        <dbReference type="EMBL" id="CAB5227517.1"/>
    </source>
</evidence>
<name>A0A6J5RT29_9CAUD</name>
<protein>
    <recommendedName>
        <fullName evidence="7">Bacteriophage P22, Gp10, DNA-stabilising</fullName>
    </recommendedName>
</protein>
<dbReference type="EMBL" id="LR797378">
    <property type="protein sequence ID" value="CAB4211833.1"/>
    <property type="molecule type" value="Genomic_DNA"/>
</dbReference>
<dbReference type="EMBL" id="LR798373">
    <property type="protein sequence ID" value="CAB5227517.1"/>
    <property type="molecule type" value="Genomic_DNA"/>
</dbReference>
<evidence type="ECO:0000313" key="5">
    <source>
        <dbReference type="EMBL" id="CAB4211833.1"/>
    </source>
</evidence>
<accession>A0A6J5RT29</accession>
<dbReference type="EMBL" id="LR796520">
    <property type="protein sequence ID" value="CAB4149561.1"/>
    <property type="molecule type" value="Genomic_DNA"/>
</dbReference>
<proteinExistence type="predicted"/>
<sequence length="473" mass="52071">MAQAPTVALPKRLPLVLQPENRDETTDKDAKLINGYMEKSTTQGEYFLFKRPGILQEGLTLAGAGLGIYNWLGDIYRIQGPTIYKNDVIIAGGAPNGALDTAGGVYRFSSCLGATPSLQFGNGIATYNYNGTTLTAISGANFPATGGVKGIVYLDGTSYVMNTEANIRGCTNLNDPTVWTDVLNTITAQIEPDGGVMLAKQLVYVIAFKQWTTEVFYDATNATGSPLSPVQGAKINYGCASADSVQEIDGVLFWVATNRSSAAQIAMVDGLKVQIVSTKAIERLLGEADFSSVCSFGIKYEGHRFYGVTFKNNNLTIVYDMTDGMWSQWTDVDGNYFKIVSNTYNTSLGRILQHESNGKVYLMDSAYYTDDGGIITTDLYTPNFDGGVRRRKQLNMMKFIGDKTPGSYFQVRCNDYDYDQSKWTNFRRVDLGTTDPILSNCGSFQRRAHHFRHQCATRLRIQGIELQMDLGTL</sequence>
<dbReference type="EMBL" id="LR797269">
    <property type="protein sequence ID" value="CAB4197316.1"/>
    <property type="molecule type" value="Genomic_DNA"/>
</dbReference>
<dbReference type="EMBL" id="LR797037">
    <property type="protein sequence ID" value="CAB4182347.1"/>
    <property type="molecule type" value="Genomic_DNA"/>
</dbReference>
<evidence type="ECO:0008006" key="7">
    <source>
        <dbReference type="Google" id="ProtNLM"/>
    </source>
</evidence>
<organism evidence="4">
    <name type="scientific">uncultured Caudovirales phage</name>
    <dbReference type="NCBI Taxonomy" id="2100421"/>
    <lineage>
        <taxon>Viruses</taxon>
        <taxon>Duplodnaviria</taxon>
        <taxon>Heunggongvirae</taxon>
        <taxon>Uroviricota</taxon>
        <taxon>Caudoviricetes</taxon>
        <taxon>Peduoviridae</taxon>
        <taxon>Maltschvirus</taxon>
        <taxon>Maltschvirus maltsch</taxon>
    </lineage>
</organism>
<evidence type="ECO:0000313" key="3">
    <source>
        <dbReference type="EMBL" id="CAB4182347.1"/>
    </source>
</evidence>
<dbReference type="EMBL" id="LR796851">
    <property type="protein sequence ID" value="CAB4169945.1"/>
    <property type="molecule type" value="Genomic_DNA"/>
</dbReference>
<evidence type="ECO:0000313" key="4">
    <source>
        <dbReference type="EMBL" id="CAB4197316.1"/>
    </source>
</evidence>
<gene>
    <name evidence="3" type="ORF">UFOVP1079_2</name>
    <name evidence="4" type="ORF">UFOVP1320_6</name>
    <name evidence="5" type="ORF">UFOVP1431_49</name>
    <name evidence="6" type="ORF">UFOVP1527_50</name>
    <name evidence="1" type="ORF">UFOVP548_21</name>
    <name evidence="2" type="ORF">UFOVP904_21</name>
</gene>
<reference evidence="4" key="1">
    <citation type="submission" date="2020-05" db="EMBL/GenBank/DDBJ databases">
        <authorList>
            <person name="Chiriac C."/>
            <person name="Salcher M."/>
            <person name="Ghai R."/>
            <person name="Kavagutti S V."/>
        </authorList>
    </citation>
    <scope>NUCLEOTIDE SEQUENCE</scope>
</reference>